<evidence type="ECO:0000256" key="1">
    <source>
        <dbReference type="SAM" id="MobiDB-lite"/>
    </source>
</evidence>
<dbReference type="EMBL" id="MRBO01000249">
    <property type="protein sequence ID" value="KAB2586037.1"/>
    <property type="molecule type" value="Genomic_DNA"/>
</dbReference>
<organism evidence="3 4">
    <name type="scientific">Rhodococcus erythropolis</name>
    <name type="common">Arthrobacter picolinophilus</name>
    <dbReference type="NCBI Taxonomy" id="1833"/>
    <lineage>
        <taxon>Bacteria</taxon>
        <taxon>Bacillati</taxon>
        <taxon>Actinomycetota</taxon>
        <taxon>Actinomycetes</taxon>
        <taxon>Mycobacteriales</taxon>
        <taxon>Nocardiaceae</taxon>
        <taxon>Rhodococcus</taxon>
        <taxon>Rhodococcus erythropolis group</taxon>
    </lineage>
</organism>
<reference evidence="3 4" key="1">
    <citation type="journal article" date="2017" name="Poromechanics V (2013)">
        <title>Genomic Characterization of the Arsenic-Tolerant Actinobacterium, &lt;i&gt;Rhodococcus erythropolis&lt;/i&gt; S43.</title>
        <authorList>
            <person name="Retamal-Morales G."/>
            <person name="Mehnert M."/>
            <person name="Schwabe R."/>
            <person name="Tischler D."/>
            <person name="Schloemann M."/>
            <person name="Levican G.J."/>
        </authorList>
    </citation>
    <scope>NUCLEOTIDE SEQUENCE [LARGE SCALE GENOMIC DNA]</scope>
    <source>
        <strain evidence="3 4">S43</strain>
    </source>
</reference>
<sequence length="202" mass="22146">MSLPPQDNPDDQEFSEENESTEQKQPPRSRAIIAGLRRHKLAVVAIALISGFLLYTLVLDRPVNSSPPSESPPTTYVAVAPPTETEADHGDGTDADHNTPMGVAGQYRVVARGFAQDFTTPGADWLERVSRWVTPHLAEAYMSTDIRRVQQAQLVDLAEYSTGASVSDFIATYDTGLELAIRVEYSSTGWQVSTCQPMKTAY</sequence>
<evidence type="ECO:0000313" key="3">
    <source>
        <dbReference type="EMBL" id="KAB2586037.1"/>
    </source>
</evidence>
<comment type="caution">
    <text evidence="3">The sequence shown here is derived from an EMBL/GenBank/DDBJ whole genome shotgun (WGS) entry which is preliminary data.</text>
</comment>
<dbReference type="Proteomes" id="UP000325576">
    <property type="component" value="Unassembled WGS sequence"/>
</dbReference>
<protein>
    <submittedName>
        <fullName evidence="3">Uncharacterized protein</fullName>
    </submittedName>
</protein>
<evidence type="ECO:0000313" key="4">
    <source>
        <dbReference type="Proteomes" id="UP000325576"/>
    </source>
</evidence>
<keyword evidence="2" id="KW-0812">Transmembrane</keyword>
<feature type="region of interest" description="Disordered" evidence="1">
    <location>
        <begin position="1"/>
        <end position="29"/>
    </location>
</feature>
<accession>A0A0C2ZN80</accession>
<name>A0A0C2ZN80_RHOER</name>
<evidence type="ECO:0000256" key="2">
    <source>
        <dbReference type="SAM" id="Phobius"/>
    </source>
</evidence>
<feature type="transmembrane region" description="Helical" evidence="2">
    <location>
        <begin position="41"/>
        <end position="59"/>
    </location>
</feature>
<proteinExistence type="predicted"/>
<feature type="compositionally biased region" description="Acidic residues" evidence="1">
    <location>
        <begin position="8"/>
        <end position="20"/>
    </location>
</feature>
<keyword evidence="2" id="KW-0472">Membrane</keyword>
<dbReference type="AlphaFoldDB" id="A0A0C2ZN80"/>
<keyword evidence="2" id="KW-1133">Transmembrane helix</keyword>
<gene>
    <name evidence="3" type="ORF">BS297_07230</name>
</gene>